<evidence type="ECO:0000256" key="3">
    <source>
        <dbReference type="ARBA" id="ARBA00023004"/>
    </source>
</evidence>
<keyword evidence="3" id="KW-0408">Iron</keyword>
<evidence type="ECO:0000259" key="5">
    <source>
        <dbReference type="PROSITE" id="PS51296"/>
    </source>
</evidence>
<dbReference type="Pfam" id="PF00355">
    <property type="entry name" value="Rieske"/>
    <property type="match status" value="1"/>
</dbReference>
<dbReference type="InterPro" id="IPR036922">
    <property type="entry name" value="Rieske_2Fe-2S_sf"/>
</dbReference>
<keyword evidence="6" id="KW-0223">Dioxygenase</keyword>
<dbReference type="GO" id="GO:0051213">
    <property type="term" value="F:dioxygenase activity"/>
    <property type="evidence" value="ECO:0007669"/>
    <property type="project" value="UniProtKB-KW"/>
</dbReference>
<gene>
    <name evidence="6" type="ORF">J2S03_002465</name>
</gene>
<evidence type="ECO:0000256" key="4">
    <source>
        <dbReference type="ARBA" id="ARBA00023014"/>
    </source>
</evidence>
<evidence type="ECO:0000256" key="2">
    <source>
        <dbReference type="ARBA" id="ARBA00022723"/>
    </source>
</evidence>
<keyword evidence="7" id="KW-1185">Reference proteome</keyword>
<keyword evidence="6" id="KW-0560">Oxidoreductase</keyword>
<evidence type="ECO:0000313" key="6">
    <source>
        <dbReference type="EMBL" id="MDQ0190598.1"/>
    </source>
</evidence>
<reference evidence="6 7" key="1">
    <citation type="submission" date="2023-07" db="EMBL/GenBank/DDBJ databases">
        <title>Genomic Encyclopedia of Type Strains, Phase IV (KMG-IV): sequencing the most valuable type-strain genomes for metagenomic binning, comparative biology and taxonomic classification.</title>
        <authorList>
            <person name="Goeker M."/>
        </authorList>
    </citation>
    <scope>NUCLEOTIDE SEQUENCE [LARGE SCALE GENOMIC DNA]</scope>
    <source>
        <strain evidence="6 7">DSM 4006</strain>
    </source>
</reference>
<keyword evidence="2" id="KW-0479">Metal-binding</keyword>
<dbReference type="SUPFAM" id="SSF50022">
    <property type="entry name" value="ISP domain"/>
    <property type="match status" value="1"/>
</dbReference>
<proteinExistence type="predicted"/>
<dbReference type="PROSITE" id="PS51296">
    <property type="entry name" value="RIESKE"/>
    <property type="match status" value="1"/>
</dbReference>
<dbReference type="CDD" id="cd03528">
    <property type="entry name" value="Rieske_RO_ferredoxin"/>
    <property type="match status" value="1"/>
</dbReference>
<comment type="caution">
    <text evidence="6">The sequence shown here is derived from an EMBL/GenBank/DDBJ whole genome shotgun (WGS) entry which is preliminary data.</text>
</comment>
<keyword evidence="4" id="KW-0411">Iron-sulfur</keyword>
<sequence>MKQVTVDDVDIALYHLEDGFYATSDLCTHADYHLTRGTLYRGVVTCPRHGGKFDVRTGAAVAFPCVMPVETYAVDVRGDEVYIDFE</sequence>
<dbReference type="PANTHER" id="PTHR21496:SF23">
    <property type="entry name" value="3-PHENYLPROPIONATE_CINNAMIC ACID DIOXYGENASE FERREDOXIN SUBUNIT"/>
    <property type="match status" value="1"/>
</dbReference>
<dbReference type="EMBL" id="JAUSTP010000021">
    <property type="protein sequence ID" value="MDQ0190598.1"/>
    <property type="molecule type" value="Genomic_DNA"/>
</dbReference>
<keyword evidence="1" id="KW-0001">2Fe-2S</keyword>
<evidence type="ECO:0000256" key="1">
    <source>
        <dbReference type="ARBA" id="ARBA00022714"/>
    </source>
</evidence>
<feature type="domain" description="Rieske" evidence="5">
    <location>
        <begin position="1"/>
        <end position="83"/>
    </location>
</feature>
<dbReference type="Proteomes" id="UP001232973">
    <property type="component" value="Unassembled WGS sequence"/>
</dbReference>
<name>A0ABT9XJW5_9BACL</name>
<accession>A0ABT9XJW5</accession>
<dbReference type="InterPro" id="IPR017941">
    <property type="entry name" value="Rieske_2Fe-2S"/>
</dbReference>
<dbReference type="PANTHER" id="PTHR21496">
    <property type="entry name" value="FERREDOXIN-RELATED"/>
    <property type="match status" value="1"/>
</dbReference>
<dbReference type="Gene3D" id="2.102.10.10">
    <property type="entry name" value="Rieske [2Fe-2S] iron-sulphur domain"/>
    <property type="match status" value="1"/>
</dbReference>
<protein>
    <submittedName>
        <fullName evidence="6">3-phenylpropionate/trans-cinnamate dioxygenase ferredoxin subunit</fullName>
    </submittedName>
</protein>
<organism evidence="6 7">
    <name type="scientific">Alicyclobacillus cycloheptanicus</name>
    <dbReference type="NCBI Taxonomy" id="1457"/>
    <lineage>
        <taxon>Bacteria</taxon>
        <taxon>Bacillati</taxon>
        <taxon>Bacillota</taxon>
        <taxon>Bacilli</taxon>
        <taxon>Bacillales</taxon>
        <taxon>Alicyclobacillaceae</taxon>
        <taxon>Alicyclobacillus</taxon>
    </lineage>
</organism>
<evidence type="ECO:0000313" key="7">
    <source>
        <dbReference type="Proteomes" id="UP001232973"/>
    </source>
</evidence>